<accession>V8QUA3</accession>
<dbReference type="Gene3D" id="3.30.390.30">
    <property type="match status" value="1"/>
</dbReference>
<dbReference type="InterPro" id="IPR023753">
    <property type="entry name" value="FAD/NAD-binding_dom"/>
</dbReference>
<dbReference type="InterPro" id="IPR050446">
    <property type="entry name" value="FAD-oxidoreductase/Apoptosis"/>
</dbReference>
<dbReference type="GO" id="GO:0016651">
    <property type="term" value="F:oxidoreductase activity, acting on NAD(P)H"/>
    <property type="evidence" value="ECO:0007669"/>
    <property type="project" value="TreeGrafter"/>
</dbReference>
<dbReference type="SUPFAM" id="SSF51905">
    <property type="entry name" value="FAD/NAD(P)-binding domain"/>
    <property type="match status" value="1"/>
</dbReference>
<dbReference type="Proteomes" id="UP000018733">
    <property type="component" value="Unassembled WGS sequence"/>
</dbReference>
<keyword evidence="2" id="KW-0285">Flavoprotein</keyword>
<evidence type="ECO:0000313" key="8">
    <source>
        <dbReference type="Proteomes" id="UP000018733"/>
    </source>
</evidence>
<comment type="caution">
    <text evidence="7">The sequence shown here is derived from an EMBL/GenBank/DDBJ whole genome shotgun (WGS) entry which is preliminary data.</text>
</comment>
<dbReference type="PATRIC" id="fig|1424334.3.peg.1367"/>
<dbReference type="PANTHER" id="PTHR43557:SF2">
    <property type="entry name" value="RIESKE DOMAIN-CONTAINING PROTEIN-RELATED"/>
    <property type="match status" value="1"/>
</dbReference>
<dbReference type="STRING" id="1424334.W822_06850"/>
<dbReference type="Pfam" id="PF07992">
    <property type="entry name" value="Pyr_redox_2"/>
    <property type="match status" value="1"/>
</dbReference>
<evidence type="ECO:0000256" key="3">
    <source>
        <dbReference type="ARBA" id="ARBA00022827"/>
    </source>
</evidence>
<dbReference type="Gene3D" id="3.50.50.60">
    <property type="entry name" value="FAD/NAD(P)-binding domain"/>
    <property type="match status" value="2"/>
</dbReference>
<dbReference type="PANTHER" id="PTHR43557">
    <property type="entry name" value="APOPTOSIS-INDUCING FACTOR 1"/>
    <property type="match status" value="1"/>
</dbReference>
<dbReference type="SUPFAM" id="SSF55424">
    <property type="entry name" value="FAD/NAD-linked reductases, dimerisation (C-terminal) domain"/>
    <property type="match status" value="1"/>
</dbReference>
<organism evidence="7 8">
    <name type="scientific">Advenella kashmirensis W13003</name>
    <dbReference type="NCBI Taxonomy" id="1424334"/>
    <lineage>
        <taxon>Bacteria</taxon>
        <taxon>Pseudomonadati</taxon>
        <taxon>Pseudomonadota</taxon>
        <taxon>Betaproteobacteria</taxon>
        <taxon>Burkholderiales</taxon>
        <taxon>Alcaligenaceae</taxon>
    </lineage>
</organism>
<keyword evidence="3" id="KW-0274">FAD</keyword>
<evidence type="ECO:0000313" key="7">
    <source>
        <dbReference type="EMBL" id="ETF02574.1"/>
    </source>
</evidence>
<dbReference type="GO" id="GO:0005737">
    <property type="term" value="C:cytoplasm"/>
    <property type="evidence" value="ECO:0007669"/>
    <property type="project" value="TreeGrafter"/>
</dbReference>
<dbReference type="HOGENOM" id="CLU_003291_4_0_4"/>
<dbReference type="PRINTS" id="PR00368">
    <property type="entry name" value="FADPNR"/>
</dbReference>
<keyword evidence="4" id="KW-0560">Oxidoreductase</keyword>
<gene>
    <name evidence="7" type="ORF">W822_06850</name>
</gene>
<dbReference type="InterPro" id="IPR036188">
    <property type="entry name" value="FAD/NAD-bd_sf"/>
</dbReference>
<sequence>MLIVGNGQAAATAVQTLRSHGFAGCIRVVGSEAHLAYERPPLSKTMLSDPDAGVSGLHIHPADFYQDAMIDLMLQKTVTRIDGERNMALLEDGQQLSYDYCLLATGGQARQLPDYPYGDPHIHYLRTADDALKLKHSLNASSRVVIIGGGFLGMELASTTQMLGANVDVIEAADSLLARNAPGLFSEWLAQRARRAGVTLHLGAKVLAAKLQKTGQADAPVTLSLDNGRRLEADHLIVAIGLVPNTEVALRSGLAVCAHTGGIKIDHHGRTSMPNVFAAGDCATRINAETGEFMRIESWQNANEQARVAVQAMLGQTPAAASFPWFWTDQFDCNIQMLGATTAGLQFVQRGEMDAGAAVPKFLLLGIKDRIPRYALAVNAGADLRALRPLLEKGIPIDPQAFGDVDLPVKQFAKKTTAAAI</sequence>
<keyword evidence="8" id="KW-1185">Reference proteome</keyword>
<dbReference type="PRINTS" id="PR00411">
    <property type="entry name" value="PNDRDTASEI"/>
</dbReference>
<evidence type="ECO:0000259" key="5">
    <source>
        <dbReference type="Pfam" id="PF07992"/>
    </source>
</evidence>
<dbReference type="Pfam" id="PF14759">
    <property type="entry name" value="Reductase_C"/>
    <property type="match status" value="1"/>
</dbReference>
<dbReference type="InterPro" id="IPR028202">
    <property type="entry name" value="Reductase_C"/>
</dbReference>
<protein>
    <submittedName>
        <fullName evidence="7">Ferredoxin reductase</fullName>
    </submittedName>
</protein>
<evidence type="ECO:0000256" key="1">
    <source>
        <dbReference type="ARBA" id="ARBA00001974"/>
    </source>
</evidence>
<dbReference type="InterPro" id="IPR016156">
    <property type="entry name" value="FAD/NAD-linked_Rdtase_dimer_sf"/>
</dbReference>
<evidence type="ECO:0000259" key="6">
    <source>
        <dbReference type="Pfam" id="PF14759"/>
    </source>
</evidence>
<comment type="cofactor">
    <cofactor evidence="1">
        <name>FAD</name>
        <dbReference type="ChEBI" id="CHEBI:57692"/>
    </cofactor>
</comment>
<feature type="domain" description="FAD/NAD(P)-binding" evidence="5">
    <location>
        <begin position="2"/>
        <end position="306"/>
    </location>
</feature>
<evidence type="ECO:0000256" key="4">
    <source>
        <dbReference type="ARBA" id="ARBA00023002"/>
    </source>
</evidence>
<evidence type="ECO:0000256" key="2">
    <source>
        <dbReference type="ARBA" id="ARBA00022630"/>
    </source>
</evidence>
<dbReference type="AlphaFoldDB" id="V8QUA3"/>
<dbReference type="eggNOG" id="COG0446">
    <property type="taxonomic scope" value="Bacteria"/>
</dbReference>
<proteinExistence type="predicted"/>
<reference evidence="7 8" key="1">
    <citation type="journal article" date="2014" name="Genome Announc.">
        <title>Draft Genome Sequence of Advenella kashmirensis Strain W13003, a Polycyclic Aromatic Hydrocarbon-Degrading Bacterium.</title>
        <authorList>
            <person name="Wang X."/>
            <person name="Jin D."/>
            <person name="Zhou L."/>
            <person name="Wu L."/>
            <person name="An W."/>
            <person name="Zhao L."/>
        </authorList>
    </citation>
    <scope>NUCLEOTIDE SEQUENCE [LARGE SCALE GENOMIC DNA]</scope>
    <source>
        <strain evidence="7 8">W13003</strain>
    </source>
</reference>
<feature type="domain" description="Reductase C-terminal" evidence="6">
    <location>
        <begin position="325"/>
        <end position="412"/>
    </location>
</feature>
<dbReference type="EMBL" id="AYXT01000009">
    <property type="protein sequence ID" value="ETF02574.1"/>
    <property type="molecule type" value="Genomic_DNA"/>
</dbReference>
<name>V8QUA3_9BURK</name>